<keyword evidence="1" id="KW-0812">Transmembrane</keyword>
<evidence type="ECO:0000313" key="2">
    <source>
        <dbReference type="EMBL" id="RXZ57872.1"/>
    </source>
</evidence>
<organism evidence="2 3">
    <name type="scientific">Candidatus Borkfalkia ceftriaxoniphila</name>
    <dbReference type="NCBI Taxonomy" id="2508949"/>
    <lineage>
        <taxon>Bacteria</taxon>
        <taxon>Bacillati</taxon>
        <taxon>Bacillota</taxon>
        <taxon>Clostridia</taxon>
        <taxon>Christensenellales</taxon>
        <taxon>Christensenellaceae</taxon>
        <taxon>Candidatus Borkfalkia</taxon>
    </lineage>
</organism>
<evidence type="ECO:0000256" key="1">
    <source>
        <dbReference type="SAM" id="Phobius"/>
    </source>
</evidence>
<accession>A0A4Q2K4F4</accession>
<sequence>MRKLHTAYKVFDAAAAICIAVLIVWAAYAKFGGEFGSVLIAASLVLGGLVCSFLCDVLHEAGHLLFGKICNFSFNSVRVGFVKIYKKDGYIRVTAKELPESVAGATEMLPRNSEKLYPRFLWTVAGGLLFSFLAFAALFACFLFYRRLPFAVFALTCTGLPYAFHLFFYNLLPLDNDSLFTDGAIFWGLLHRDASYRTAVNILAVEGYLNEGLAPAEIDAELYFGLPQLPEDDINFIILTSYRLMYYLDADDKAKAVAACERLESLMEYVPEYYEKDIASDILFCECSLKRDAALAESMYPALATHLLREDTLASHRILAAYELYVNGDKTAALSHVNEAQKKAETHQIPGLVKYEKKLLARIRGDIVR</sequence>
<comment type="caution">
    <text evidence="2">The sequence shown here is derived from an EMBL/GenBank/DDBJ whole genome shotgun (WGS) entry which is preliminary data.</text>
</comment>
<keyword evidence="1" id="KW-0472">Membrane</keyword>
<proteinExistence type="predicted"/>
<feature type="transmembrane region" description="Helical" evidence="1">
    <location>
        <begin position="7"/>
        <end position="29"/>
    </location>
</feature>
<gene>
    <name evidence="2" type="ORF">ESZ91_10990</name>
</gene>
<dbReference type="EMBL" id="SDOZ01000005">
    <property type="protein sequence ID" value="RXZ57872.1"/>
    <property type="molecule type" value="Genomic_DNA"/>
</dbReference>
<reference evidence="2 3" key="1">
    <citation type="journal article" date="2019" name="Gut">
        <title>Antibiotics-induced monodominance of a novel gut bacterial order.</title>
        <authorList>
            <person name="Hildebrand F."/>
            <person name="Moitinho-Silva L."/>
            <person name="Blasche S."/>
            <person name="Jahn M.T."/>
            <person name="Gossmann T.I."/>
            <person name="Heuerta-Cepas J."/>
            <person name="Hercog R."/>
            <person name="Luetge M."/>
            <person name="Bahram M."/>
            <person name="Pryszlak A."/>
            <person name="Alves R.J."/>
            <person name="Waszak S.M."/>
            <person name="Zhu A."/>
            <person name="Ye L."/>
            <person name="Costea P.I."/>
            <person name="Aalvink S."/>
            <person name="Belzer C."/>
            <person name="Forslund S.K."/>
            <person name="Sunagawa S."/>
            <person name="Hentschel U."/>
            <person name="Merten C."/>
            <person name="Patil K.R."/>
            <person name="Benes V."/>
            <person name="Bork P."/>
        </authorList>
    </citation>
    <scope>NUCLEOTIDE SEQUENCE [LARGE SCALE GENOMIC DNA]</scope>
    <source>
        <strain evidence="2 3">HDS1380</strain>
    </source>
</reference>
<dbReference type="OrthoDB" id="1069985at2"/>
<name>A0A4Q2K4F4_9FIRM</name>
<keyword evidence="1" id="KW-1133">Transmembrane helix</keyword>
<evidence type="ECO:0000313" key="3">
    <source>
        <dbReference type="Proteomes" id="UP000291269"/>
    </source>
</evidence>
<feature type="transmembrane region" description="Helical" evidence="1">
    <location>
        <begin position="35"/>
        <end position="58"/>
    </location>
</feature>
<dbReference type="AlphaFoldDB" id="A0A4Q2K4F4"/>
<feature type="transmembrane region" description="Helical" evidence="1">
    <location>
        <begin position="120"/>
        <end position="145"/>
    </location>
</feature>
<dbReference type="Proteomes" id="UP000291269">
    <property type="component" value="Unassembled WGS sequence"/>
</dbReference>
<evidence type="ECO:0008006" key="4">
    <source>
        <dbReference type="Google" id="ProtNLM"/>
    </source>
</evidence>
<protein>
    <recommendedName>
        <fullName evidence="4">M50 family peptidase</fullName>
    </recommendedName>
</protein>
<keyword evidence="3" id="KW-1185">Reference proteome</keyword>
<dbReference type="RefSeq" id="WP_129227238.1">
    <property type="nucleotide sequence ID" value="NZ_SDOZ01000005.1"/>
</dbReference>
<feature type="transmembrane region" description="Helical" evidence="1">
    <location>
        <begin position="151"/>
        <end position="172"/>
    </location>
</feature>